<keyword evidence="2" id="KW-1185">Reference proteome</keyword>
<proteinExistence type="predicted"/>
<reference evidence="1" key="1">
    <citation type="submission" date="2022-07" db="EMBL/GenBank/DDBJ databases">
        <title>Genome Sequence of Lecanicillium saksenae.</title>
        <authorList>
            <person name="Buettner E."/>
        </authorList>
    </citation>
    <scope>NUCLEOTIDE SEQUENCE</scope>
    <source>
        <strain evidence="1">VT-O1</strain>
    </source>
</reference>
<protein>
    <submittedName>
        <fullName evidence="1">Uncharacterized protein</fullName>
    </submittedName>
</protein>
<name>A0ACC1QWE9_9HYPO</name>
<evidence type="ECO:0000313" key="2">
    <source>
        <dbReference type="Proteomes" id="UP001148737"/>
    </source>
</evidence>
<evidence type="ECO:0000313" key="1">
    <source>
        <dbReference type="EMBL" id="KAJ3492446.1"/>
    </source>
</evidence>
<gene>
    <name evidence="1" type="ORF">NLG97_g5392</name>
</gene>
<dbReference type="Proteomes" id="UP001148737">
    <property type="component" value="Unassembled WGS sequence"/>
</dbReference>
<accession>A0ACC1QWE9</accession>
<comment type="caution">
    <text evidence="1">The sequence shown here is derived from an EMBL/GenBank/DDBJ whole genome shotgun (WGS) entry which is preliminary data.</text>
</comment>
<dbReference type="EMBL" id="JANAKD010000600">
    <property type="protein sequence ID" value="KAJ3492446.1"/>
    <property type="molecule type" value="Genomic_DNA"/>
</dbReference>
<organism evidence="1 2">
    <name type="scientific">Lecanicillium saksenae</name>
    <dbReference type="NCBI Taxonomy" id="468837"/>
    <lineage>
        <taxon>Eukaryota</taxon>
        <taxon>Fungi</taxon>
        <taxon>Dikarya</taxon>
        <taxon>Ascomycota</taxon>
        <taxon>Pezizomycotina</taxon>
        <taxon>Sordariomycetes</taxon>
        <taxon>Hypocreomycetidae</taxon>
        <taxon>Hypocreales</taxon>
        <taxon>Cordycipitaceae</taxon>
        <taxon>Lecanicillium</taxon>
    </lineage>
</organism>
<sequence>MPFNRIAVYGHRGWASAAIVQALADSGAPITVLHQPTSDTSMLPANILTRSVDVNDENSVIRALENIDIVISLVGHEGISRQLGFVRAIPKTSVGLFVPSDMSHEIDDQGLKIPVLALKRQVEEATTAAGIRMALVRPGYLVESSIRTPLLGIDYSGNRIIFSGDSQNQILPLCTLKYVAAAYASIFANTPISELSGRNFGISELAPTGNGIAEALEKKYGKRPVIFNHSLEQIDREIDLALEKGIPTAAVWYYRRLWGSGKLPELVGTDIWTVPSYSKLSLDDLIVKGKLETYRELPPPVLAGLLATFQ</sequence>